<dbReference type="InterPro" id="IPR046235">
    <property type="entry name" value="DUF6268"/>
</dbReference>
<reference evidence="4" key="1">
    <citation type="journal article" date="2013" name="ISME J.">
        <title>A small predatory core genome in the divergent marine Bacteriovorax marinus SJ and the terrestrial Bdellovibrio bacteriovorus.</title>
        <authorList>
            <person name="Crossman L.C."/>
            <person name="Chen H."/>
            <person name="Cerdeno-Tarraga A.M."/>
            <person name="Brooks K."/>
            <person name="Quail M.A."/>
            <person name="Pineiro S.A."/>
            <person name="Hobley L."/>
            <person name="Sockett R.E."/>
            <person name="Bentley S.D."/>
            <person name="Parkhill J."/>
            <person name="Williams H.N."/>
            <person name="Stine O.C."/>
        </authorList>
    </citation>
    <scope>NUCLEOTIDE SEQUENCE [LARGE SCALE GENOMIC DNA]</scope>
    <source>
        <strain evidence="4">ATCC BAA-682 / DSM 15412 / SJ</strain>
    </source>
</reference>
<dbReference type="Proteomes" id="UP000008963">
    <property type="component" value="Chromosome"/>
</dbReference>
<keyword evidence="4" id="KW-1185">Reference proteome</keyword>
<protein>
    <submittedName>
        <fullName evidence="3">Exported protein</fullName>
    </submittedName>
</protein>
<evidence type="ECO:0000256" key="1">
    <source>
        <dbReference type="SAM" id="SignalP"/>
    </source>
</evidence>
<dbReference type="PATRIC" id="fig|862908.3.peg.441"/>
<evidence type="ECO:0000313" key="4">
    <source>
        <dbReference type="Proteomes" id="UP000008963"/>
    </source>
</evidence>
<name>E1X435_HALMS</name>
<dbReference type="KEGG" id="bmx:BMS_0462"/>
<keyword evidence="1" id="KW-0732">Signal</keyword>
<gene>
    <name evidence="3" type="ordered locus">BMS_0462</name>
</gene>
<evidence type="ECO:0000259" key="2">
    <source>
        <dbReference type="Pfam" id="PF19783"/>
    </source>
</evidence>
<dbReference type="EMBL" id="FQ312005">
    <property type="protein sequence ID" value="CBW25375.1"/>
    <property type="molecule type" value="Genomic_DNA"/>
</dbReference>
<feature type="signal peptide" evidence="1">
    <location>
        <begin position="1"/>
        <end position="21"/>
    </location>
</feature>
<accession>E1X435</accession>
<dbReference type="Pfam" id="PF19783">
    <property type="entry name" value="DUF6268"/>
    <property type="match status" value="1"/>
</dbReference>
<organism evidence="3 4">
    <name type="scientific">Halobacteriovorax marinus (strain ATCC BAA-682 / DSM 15412 / SJ)</name>
    <name type="common">Bacteriovorax marinus</name>
    <dbReference type="NCBI Taxonomy" id="862908"/>
    <lineage>
        <taxon>Bacteria</taxon>
        <taxon>Pseudomonadati</taxon>
        <taxon>Bdellovibrionota</taxon>
        <taxon>Bacteriovoracia</taxon>
        <taxon>Bacteriovoracales</taxon>
        <taxon>Halobacteriovoraceae</taxon>
        <taxon>Halobacteriovorax</taxon>
    </lineage>
</organism>
<dbReference type="RefSeq" id="WP_014243163.1">
    <property type="nucleotide sequence ID" value="NC_016620.1"/>
</dbReference>
<evidence type="ECO:0000313" key="3">
    <source>
        <dbReference type="EMBL" id="CBW25375.1"/>
    </source>
</evidence>
<dbReference type="STRING" id="862908.BMS_0462"/>
<dbReference type="HOGENOM" id="CLU_989610_0_0_7"/>
<feature type="domain" description="DUF6268" evidence="2">
    <location>
        <begin position="128"/>
        <end position="280"/>
    </location>
</feature>
<feature type="chain" id="PRO_5003154514" evidence="1">
    <location>
        <begin position="22"/>
        <end position="281"/>
    </location>
</feature>
<proteinExistence type="predicted"/>
<sequence>MSLSKISKIVLVHFFMTSVFAAADISLDYSVPQEDDKGNEITETNFAAKYTYVLGKSDSEKSTYTLGGDLRYTELKFDEPLLGKLKLLKVKIPVGGTHVLGKNILKWTLTPGLHGQSDDFLSESEFRPEGNFIFIWPRTNLQWLLGAGFSDTFGETKIFPIFGVVWKLDEKSTLTLMFPQIKYEYLTEAKNKYNFTVAPAGAQWQWKAGQILNNSEDVDVAISGIRFSVGGDFILNDSKYLYTNIGLVTNRKFEIHRHSNTSISGEQELVNSWFFQVGARF</sequence>
<dbReference type="AlphaFoldDB" id="E1X435"/>